<feature type="domain" description="PIPK" evidence="3">
    <location>
        <begin position="1"/>
        <end position="243"/>
    </location>
</feature>
<dbReference type="PROSITE" id="PS51455">
    <property type="entry name" value="PIPK"/>
    <property type="match status" value="1"/>
</dbReference>
<feature type="region of interest" description="Disordered" evidence="2">
    <location>
        <begin position="28"/>
        <end position="93"/>
    </location>
</feature>
<reference evidence="4 5" key="1">
    <citation type="journal article" date="2013" name="Curr. Biol.">
        <title>The Genome of the Foraminiferan Reticulomyxa filosa.</title>
        <authorList>
            <person name="Glockner G."/>
            <person name="Hulsmann N."/>
            <person name="Schleicher M."/>
            <person name="Noegel A.A."/>
            <person name="Eichinger L."/>
            <person name="Gallinger C."/>
            <person name="Pawlowski J."/>
            <person name="Sierra R."/>
            <person name="Euteneuer U."/>
            <person name="Pillet L."/>
            <person name="Moustafa A."/>
            <person name="Platzer M."/>
            <person name="Groth M."/>
            <person name="Szafranski K."/>
            <person name="Schliwa M."/>
        </authorList>
    </citation>
    <scope>NUCLEOTIDE SEQUENCE [LARGE SCALE GENOMIC DNA]</scope>
</reference>
<evidence type="ECO:0000259" key="3">
    <source>
        <dbReference type="PROSITE" id="PS51455"/>
    </source>
</evidence>
<protein>
    <submittedName>
        <fullName evidence="4">Phosphatidylinositol-4-phosphate 5-Kinase</fullName>
    </submittedName>
</protein>
<feature type="compositionally biased region" description="Basic residues" evidence="2">
    <location>
        <begin position="30"/>
        <end position="39"/>
    </location>
</feature>
<dbReference type="PANTHER" id="PTHR23086">
    <property type="entry name" value="PHOSPHATIDYLINOSITOL-4-PHOSPHATE 5-KINASE"/>
    <property type="match status" value="1"/>
</dbReference>
<dbReference type="GO" id="GO:0046854">
    <property type="term" value="P:phosphatidylinositol phosphate biosynthetic process"/>
    <property type="evidence" value="ECO:0007669"/>
    <property type="project" value="TreeGrafter"/>
</dbReference>
<name>X6NE04_RETFI</name>
<evidence type="ECO:0000313" key="5">
    <source>
        <dbReference type="Proteomes" id="UP000023152"/>
    </source>
</evidence>
<gene>
    <name evidence="4" type="ORF">RFI_13603</name>
</gene>
<comment type="caution">
    <text evidence="4">The sequence shown here is derived from an EMBL/GenBank/DDBJ whole genome shotgun (WGS) entry which is preliminary data.</text>
</comment>
<dbReference type="InterPro" id="IPR002498">
    <property type="entry name" value="PInositol-4-P-4/5-kinase_core"/>
</dbReference>
<dbReference type="GO" id="GO:0005886">
    <property type="term" value="C:plasma membrane"/>
    <property type="evidence" value="ECO:0007669"/>
    <property type="project" value="TreeGrafter"/>
</dbReference>
<evidence type="ECO:0000256" key="2">
    <source>
        <dbReference type="SAM" id="MobiDB-lite"/>
    </source>
</evidence>
<proteinExistence type="predicted"/>
<feature type="compositionally biased region" description="Polar residues" evidence="2">
    <location>
        <begin position="83"/>
        <end position="93"/>
    </location>
</feature>
<dbReference type="AlphaFoldDB" id="X6NE04"/>
<organism evidence="4 5">
    <name type="scientific">Reticulomyxa filosa</name>
    <dbReference type="NCBI Taxonomy" id="46433"/>
    <lineage>
        <taxon>Eukaryota</taxon>
        <taxon>Sar</taxon>
        <taxon>Rhizaria</taxon>
        <taxon>Retaria</taxon>
        <taxon>Foraminifera</taxon>
        <taxon>Monothalamids</taxon>
        <taxon>Reticulomyxidae</taxon>
        <taxon>Reticulomyxa</taxon>
    </lineage>
</organism>
<dbReference type="GO" id="GO:0005524">
    <property type="term" value="F:ATP binding"/>
    <property type="evidence" value="ECO:0007669"/>
    <property type="project" value="UniProtKB-UniRule"/>
</dbReference>
<dbReference type="Pfam" id="PF01504">
    <property type="entry name" value="PIP5K"/>
    <property type="match status" value="1"/>
</dbReference>
<accession>X6NE04</accession>
<dbReference type="InterPro" id="IPR023610">
    <property type="entry name" value="PInositol-4/5-P-5/4-kinase"/>
</dbReference>
<dbReference type="GO" id="GO:0016308">
    <property type="term" value="F:1-phosphatidylinositol-4-phosphate 5-kinase activity"/>
    <property type="evidence" value="ECO:0007669"/>
    <property type="project" value="TreeGrafter"/>
</dbReference>
<evidence type="ECO:0000313" key="4">
    <source>
        <dbReference type="EMBL" id="ETO23577.1"/>
    </source>
</evidence>
<dbReference type="EMBL" id="ASPP01009841">
    <property type="protein sequence ID" value="ETO23577.1"/>
    <property type="molecule type" value="Genomic_DNA"/>
</dbReference>
<sequence>MNHKIMDYSLLLGIYYSAVSQYQMYQNMRKPSKTQKKKLERVLDENGDSKNPVNDEEEENLKVKEPVVMGGDESHSGEAKANLNETAQDQTGYSMSSNYEELDSMDSYKSEPYCYPEPPTPDSTSFSILSYFFFNSCFVPFQKKKKKANGRYDNKRQKFGQSEKKAANLRGAANAKLALPADVIEGPGVYYMGIIDTLQKWNWKKRIERFFKVRVWCNDAKGISCAEPEYYRERFLNKMGDIGIKIV</sequence>
<keyword evidence="1" id="KW-0547">Nucleotide-binding</keyword>
<dbReference type="PANTHER" id="PTHR23086:SF8">
    <property type="entry name" value="PHOSPHATIDYLINOSITOL 5-PHOSPHATE 4-KINASE, ISOFORM A"/>
    <property type="match status" value="1"/>
</dbReference>
<dbReference type="OrthoDB" id="2129491at2759"/>
<dbReference type="SUPFAM" id="SSF56104">
    <property type="entry name" value="SAICAR synthase-like"/>
    <property type="match status" value="1"/>
</dbReference>
<dbReference type="Gene3D" id="3.30.810.10">
    <property type="entry name" value="2-Layer Sandwich"/>
    <property type="match status" value="1"/>
</dbReference>
<keyword evidence="1 4" id="KW-0418">Kinase</keyword>
<keyword evidence="1" id="KW-0808">Transferase</keyword>
<dbReference type="InterPro" id="IPR027483">
    <property type="entry name" value="PInositol-4-P-4/5-kinase_C_sf"/>
</dbReference>
<keyword evidence="5" id="KW-1185">Reference proteome</keyword>
<keyword evidence="1" id="KW-0067">ATP-binding</keyword>
<dbReference type="Proteomes" id="UP000023152">
    <property type="component" value="Unassembled WGS sequence"/>
</dbReference>
<evidence type="ECO:0000256" key="1">
    <source>
        <dbReference type="PROSITE-ProRule" id="PRU00781"/>
    </source>
</evidence>